<dbReference type="EMBL" id="LCZI01000104">
    <property type="protein sequence ID" value="KKZ68485.1"/>
    <property type="molecule type" value="Genomic_DNA"/>
</dbReference>
<dbReference type="OrthoDB" id="3600088at2759"/>
<proteinExistence type="predicted"/>
<evidence type="ECO:0000313" key="2">
    <source>
        <dbReference type="EMBL" id="KKZ68485.1"/>
    </source>
</evidence>
<dbReference type="AlphaFoldDB" id="A0A0G2IDX9"/>
<evidence type="ECO:0000313" key="3">
    <source>
        <dbReference type="Proteomes" id="UP000034164"/>
    </source>
</evidence>
<accession>A0A0G2IDX9</accession>
<name>A0A0G2IDX9_9EURO</name>
<protein>
    <submittedName>
        <fullName evidence="2">Uncharacterized protein</fullName>
    </submittedName>
</protein>
<comment type="caution">
    <text evidence="2">The sequence shown here is derived from an EMBL/GenBank/DDBJ whole genome shotgun (WGS) entry which is preliminary data.</text>
</comment>
<evidence type="ECO:0000256" key="1">
    <source>
        <dbReference type="SAM" id="MobiDB-lite"/>
    </source>
</evidence>
<reference evidence="3" key="1">
    <citation type="journal article" date="2015" name="PLoS Genet.">
        <title>The dynamic genome and transcriptome of the human fungal pathogen Blastomyces and close relative Emmonsia.</title>
        <authorList>
            <person name="Munoz J.F."/>
            <person name="Gauthier G.M."/>
            <person name="Desjardins C.A."/>
            <person name="Gallo J.E."/>
            <person name="Holder J."/>
            <person name="Sullivan T.D."/>
            <person name="Marty A.J."/>
            <person name="Carmen J.C."/>
            <person name="Chen Z."/>
            <person name="Ding L."/>
            <person name="Gujja S."/>
            <person name="Magrini V."/>
            <person name="Misas E."/>
            <person name="Mitreva M."/>
            <person name="Priest M."/>
            <person name="Saif S."/>
            <person name="Whiston E.A."/>
            <person name="Young S."/>
            <person name="Zeng Q."/>
            <person name="Goldman W.E."/>
            <person name="Mardis E.R."/>
            <person name="Taylor J.W."/>
            <person name="McEwen J.G."/>
            <person name="Clay O.K."/>
            <person name="Klein B.S."/>
            <person name="Cuomo C.A."/>
        </authorList>
    </citation>
    <scope>NUCLEOTIDE SEQUENCE [LARGE SCALE GENOMIC DNA]</scope>
    <source>
        <strain evidence="3">UAMH 3008</strain>
    </source>
</reference>
<organism evidence="2 3">
    <name type="scientific">[Emmonsia] crescens</name>
    <dbReference type="NCBI Taxonomy" id="73230"/>
    <lineage>
        <taxon>Eukaryota</taxon>
        <taxon>Fungi</taxon>
        <taxon>Dikarya</taxon>
        <taxon>Ascomycota</taxon>
        <taxon>Pezizomycotina</taxon>
        <taxon>Eurotiomycetes</taxon>
        <taxon>Eurotiomycetidae</taxon>
        <taxon>Onygenales</taxon>
        <taxon>Ajellomycetaceae</taxon>
        <taxon>Emergomyces</taxon>
    </lineage>
</organism>
<dbReference type="Proteomes" id="UP000034164">
    <property type="component" value="Unassembled WGS sequence"/>
</dbReference>
<feature type="region of interest" description="Disordered" evidence="1">
    <location>
        <begin position="1"/>
        <end position="24"/>
    </location>
</feature>
<sequence length="124" mass="13726">MAKWRRQSSNAHAQPPKISSVKRDELEDSSMAITFKDKAEILQRRFFPLSLKADTEDMKHAMHPQEAIGAISVTEESMTMLIVRLPSDKAPGANGVSNRFLKMLGPAFVKAMTGLESQEPAEAL</sequence>
<gene>
    <name evidence="2" type="ORF">EMCG_05872</name>
</gene>
<dbReference type="VEuPathDB" id="FungiDB:EMCG_05872"/>